<organism evidence="1 2">
    <name type="scientific">Vibrio campbellii (strain ATCC BAA-1116)</name>
    <dbReference type="NCBI Taxonomy" id="2902295"/>
    <lineage>
        <taxon>Bacteria</taxon>
        <taxon>Pseudomonadati</taxon>
        <taxon>Pseudomonadota</taxon>
        <taxon>Gammaproteobacteria</taxon>
        <taxon>Vibrionales</taxon>
        <taxon>Vibrionaceae</taxon>
        <taxon>Vibrio</taxon>
    </lineage>
</organism>
<protein>
    <submittedName>
        <fullName evidence="1">Uncharacterized protein</fullName>
    </submittedName>
</protein>
<gene>
    <name evidence="1" type="ordered locus">VIBHAR_06684</name>
</gene>
<proteinExistence type="predicted"/>
<dbReference type="GO" id="GO:0006629">
    <property type="term" value="P:lipid metabolic process"/>
    <property type="evidence" value="ECO:0007669"/>
    <property type="project" value="InterPro"/>
</dbReference>
<dbReference type="RefSeq" id="WP_012130081.1">
    <property type="nucleotide sequence ID" value="NC_009784.1"/>
</dbReference>
<reference evidence="1 2" key="1">
    <citation type="submission" date="2007-08" db="EMBL/GenBank/DDBJ databases">
        <authorList>
            <consortium name="The Vibrio harveyi Genome Sequencing Project"/>
            <person name="Bassler B."/>
            <person name="Clifton S.W."/>
            <person name="Fulton L."/>
            <person name="Delehaunty K."/>
            <person name="Fronick C."/>
            <person name="Harrison M."/>
            <person name="Markivic C."/>
            <person name="Fulton R."/>
            <person name="Tin-Wollam A.-M."/>
            <person name="Shah N."/>
            <person name="Pepin K."/>
            <person name="Nash W."/>
            <person name="Thiruvilangam P."/>
            <person name="Bhonagiri V."/>
            <person name="Waters C."/>
            <person name="Tu K.C."/>
            <person name="Irgon J."/>
            <person name="Wilson R.K."/>
        </authorList>
    </citation>
    <scope>NUCLEOTIDE SEQUENCE [LARGE SCALE GENOMIC DNA]</scope>
    <source>
        <strain evidence="2">ATCC BAA-1116 / BB120</strain>
    </source>
</reference>
<dbReference type="InterPro" id="IPR029058">
    <property type="entry name" value="AB_hydrolase_fold"/>
</dbReference>
<dbReference type="Gene3D" id="3.40.50.1820">
    <property type="entry name" value="alpha/beta hydrolase"/>
    <property type="match status" value="1"/>
</dbReference>
<dbReference type="AlphaFoldDB" id="A7N6Z3"/>
<accession>A7N6Z3</accession>
<dbReference type="Proteomes" id="UP000008152">
    <property type="component" value="Chromosome II"/>
</dbReference>
<evidence type="ECO:0000313" key="2">
    <source>
        <dbReference type="Proteomes" id="UP000008152"/>
    </source>
</evidence>
<evidence type="ECO:0000313" key="1">
    <source>
        <dbReference type="EMBL" id="ABU74571.1"/>
    </source>
</evidence>
<sequence>MRIGGESNLVITHTTYDQARAGNAQSDSSNLQQVSKVSLPLANSSTSLNTLATTSAADLKQIKAAKLSLNDKAAIDQIKTTLIADAALANFPYTQDIGELKGATAKDWGTGFGDLLQLQNVGLGQKNIGENGIVTKSGLTAYLFTNETTKEARVVFGGTTSGEKAGGIGASSTGNFVTTAKQWLANIKNVFSRTPDSYKEAAQLVGSLKNQLPNDYKLSVSGHSKGGGESAYAAMMLAAKTGEPVKSINFSSAELGSKLKQNIANELSKNGVKAEELTSKFEELSKDILHVKIKGDPVPNVHKFFGNISHVGKTLTLPNDNKSALHLSEHTDFFSRIASWAELGSMKHHEVINQPRIYA</sequence>
<dbReference type="KEGG" id="vha:VIBHAR_06684"/>
<dbReference type="Pfam" id="PF26363">
    <property type="entry name" value="Phospholipase-like"/>
    <property type="match status" value="1"/>
</dbReference>
<dbReference type="EMBL" id="CP000790">
    <property type="protein sequence ID" value="ABU74571.1"/>
    <property type="molecule type" value="Genomic_DNA"/>
</dbReference>
<name>A7N6Z3_VIBC1</name>
<dbReference type="PATRIC" id="fig|338187.25.peg.3724"/>
<dbReference type="SUPFAM" id="SSF53474">
    <property type="entry name" value="alpha/beta-Hydrolases"/>
    <property type="match status" value="1"/>
</dbReference>